<dbReference type="InParanoid" id="A0A0C3DLF5"/>
<gene>
    <name evidence="8" type="ORF">SCLCIDRAFT_874652</name>
</gene>
<evidence type="ECO:0000256" key="6">
    <source>
        <dbReference type="ARBA" id="ARBA00023157"/>
    </source>
</evidence>
<comment type="subcellular location">
    <subcellularLocation>
        <location evidence="1 7">Secreted</location>
        <location evidence="1 7">Cell wall</location>
    </subcellularLocation>
</comment>
<dbReference type="Pfam" id="PF01185">
    <property type="entry name" value="Hydrophobin"/>
    <property type="match status" value="1"/>
</dbReference>
<dbReference type="Proteomes" id="UP000053989">
    <property type="component" value="Unassembled WGS sequence"/>
</dbReference>
<keyword evidence="4 7" id="KW-0964">Secreted</keyword>
<dbReference type="EMBL" id="KN822051">
    <property type="protein sequence ID" value="KIM61510.1"/>
    <property type="molecule type" value="Genomic_DNA"/>
</dbReference>
<dbReference type="GO" id="GO:0009277">
    <property type="term" value="C:fungal-type cell wall"/>
    <property type="evidence" value="ECO:0007669"/>
    <property type="project" value="InterPro"/>
</dbReference>
<dbReference type="HOGENOM" id="CLU_105134_2_0_1"/>
<protein>
    <recommendedName>
        <fullName evidence="7">Hydrophobin</fullName>
    </recommendedName>
</protein>
<keyword evidence="9" id="KW-1185">Reference proteome</keyword>
<evidence type="ECO:0000313" key="8">
    <source>
        <dbReference type="EMBL" id="KIM61510.1"/>
    </source>
</evidence>
<keyword evidence="6 7" id="KW-1015">Disulfide bond</keyword>
<dbReference type="GO" id="GO:0005199">
    <property type="term" value="F:structural constituent of cell wall"/>
    <property type="evidence" value="ECO:0007669"/>
    <property type="project" value="InterPro"/>
</dbReference>
<keyword evidence="3 7" id="KW-0134">Cell wall</keyword>
<feature type="signal peptide" evidence="7">
    <location>
        <begin position="1"/>
        <end position="21"/>
    </location>
</feature>
<dbReference type="InterPro" id="IPR019778">
    <property type="entry name" value="Class_I_Hydrophobin_CS"/>
</dbReference>
<evidence type="ECO:0000256" key="7">
    <source>
        <dbReference type="RuleBase" id="RU365009"/>
    </source>
</evidence>
<evidence type="ECO:0000256" key="5">
    <source>
        <dbReference type="ARBA" id="ARBA00022729"/>
    </source>
</evidence>
<evidence type="ECO:0000313" key="9">
    <source>
        <dbReference type="Proteomes" id="UP000053989"/>
    </source>
</evidence>
<accession>A0A0C3DLF5</accession>
<evidence type="ECO:0000256" key="2">
    <source>
        <dbReference type="ARBA" id="ARBA00010446"/>
    </source>
</evidence>
<proteinExistence type="inferred from homology"/>
<evidence type="ECO:0000256" key="3">
    <source>
        <dbReference type="ARBA" id="ARBA00022512"/>
    </source>
</evidence>
<evidence type="ECO:0000256" key="1">
    <source>
        <dbReference type="ARBA" id="ARBA00004191"/>
    </source>
</evidence>
<dbReference type="CDD" id="cd23507">
    <property type="entry name" value="hydrophobin_I"/>
    <property type="match status" value="1"/>
</dbReference>
<dbReference type="InterPro" id="IPR001338">
    <property type="entry name" value="Class_I_Hydrophobin"/>
</dbReference>
<dbReference type="SMART" id="SM00075">
    <property type="entry name" value="HYDRO"/>
    <property type="match status" value="1"/>
</dbReference>
<keyword evidence="5 7" id="KW-0732">Signal</keyword>
<reference evidence="8 9" key="1">
    <citation type="submission" date="2014-04" db="EMBL/GenBank/DDBJ databases">
        <authorList>
            <consortium name="DOE Joint Genome Institute"/>
            <person name="Kuo A."/>
            <person name="Kohler A."/>
            <person name="Nagy L.G."/>
            <person name="Floudas D."/>
            <person name="Copeland A."/>
            <person name="Barry K.W."/>
            <person name="Cichocki N."/>
            <person name="Veneault-Fourrey C."/>
            <person name="LaButti K."/>
            <person name="Lindquist E.A."/>
            <person name="Lipzen A."/>
            <person name="Lundell T."/>
            <person name="Morin E."/>
            <person name="Murat C."/>
            <person name="Sun H."/>
            <person name="Tunlid A."/>
            <person name="Henrissat B."/>
            <person name="Grigoriev I.V."/>
            <person name="Hibbett D.S."/>
            <person name="Martin F."/>
            <person name="Nordberg H.P."/>
            <person name="Cantor M.N."/>
            <person name="Hua S.X."/>
        </authorList>
    </citation>
    <scope>NUCLEOTIDE SEQUENCE [LARGE SCALE GENOMIC DNA]</scope>
    <source>
        <strain evidence="8 9">Foug A</strain>
    </source>
</reference>
<comment type="similarity">
    <text evidence="2 7">Belongs to the fungal hydrophobin family.</text>
</comment>
<organism evidence="8 9">
    <name type="scientific">Scleroderma citrinum Foug A</name>
    <dbReference type="NCBI Taxonomy" id="1036808"/>
    <lineage>
        <taxon>Eukaryota</taxon>
        <taxon>Fungi</taxon>
        <taxon>Dikarya</taxon>
        <taxon>Basidiomycota</taxon>
        <taxon>Agaricomycotina</taxon>
        <taxon>Agaricomycetes</taxon>
        <taxon>Agaricomycetidae</taxon>
        <taxon>Boletales</taxon>
        <taxon>Sclerodermatineae</taxon>
        <taxon>Sclerodermataceae</taxon>
        <taxon>Scleroderma</taxon>
    </lineage>
</organism>
<sequence length="117" mass="11623">MFIRASTLLLPVIALSSVVAAAPEPVARGGGSSSCSNGTIQCCGSTFQATQSNANLLTGLLGLVAGVPIIGPLLAINCSPIDILGLGSGASCTQQTVCCQNTQFSGLINVGCDNINL</sequence>
<reference evidence="9" key="2">
    <citation type="submission" date="2015-01" db="EMBL/GenBank/DDBJ databases">
        <title>Evolutionary Origins and Diversification of the Mycorrhizal Mutualists.</title>
        <authorList>
            <consortium name="DOE Joint Genome Institute"/>
            <consortium name="Mycorrhizal Genomics Consortium"/>
            <person name="Kohler A."/>
            <person name="Kuo A."/>
            <person name="Nagy L.G."/>
            <person name="Floudas D."/>
            <person name="Copeland A."/>
            <person name="Barry K.W."/>
            <person name="Cichocki N."/>
            <person name="Veneault-Fourrey C."/>
            <person name="LaButti K."/>
            <person name="Lindquist E.A."/>
            <person name="Lipzen A."/>
            <person name="Lundell T."/>
            <person name="Morin E."/>
            <person name="Murat C."/>
            <person name="Riley R."/>
            <person name="Ohm R."/>
            <person name="Sun H."/>
            <person name="Tunlid A."/>
            <person name="Henrissat B."/>
            <person name="Grigoriev I.V."/>
            <person name="Hibbett D.S."/>
            <person name="Martin F."/>
        </authorList>
    </citation>
    <scope>NUCLEOTIDE SEQUENCE [LARGE SCALE GENOMIC DNA]</scope>
    <source>
        <strain evidence="9">Foug A</strain>
    </source>
</reference>
<dbReference type="AlphaFoldDB" id="A0A0C3DLF5"/>
<feature type="chain" id="PRO_5013987868" description="Hydrophobin" evidence="7">
    <location>
        <begin position="22"/>
        <end position="117"/>
    </location>
</feature>
<evidence type="ECO:0000256" key="4">
    <source>
        <dbReference type="ARBA" id="ARBA00022525"/>
    </source>
</evidence>
<dbReference type="PROSITE" id="PS00956">
    <property type="entry name" value="HYDROPHOBIN"/>
    <property type="match status" value="1"/>
</dbReference>
<name>A0A0C3DLF5_9AGAM</name>
<dbReference type="STRING" id="1036808.A0A0C3DLF5"/>